<proteinExistence type="predicted"/>
<dbReference type="KEGG" id="aon:DEH84_09020"/>
<dbReference type="InterPro" id="IPR020988">
    <property type="entry name" value="Pept_U32_collagenase"/>
</dbReference>
<keyword evidence="2" id="KW-0378">Hydrolase</keyword>
<dbReference type="RefSeq" id="WP_109036556.1">
    <property type="nucleotide sequence ID" value="NZ_CP029210.1"/>
</dbReference>
<name>A0A2U8FTH6_9BURK</name>
<feature type="domain" description="Peptidase U32 collagenase" evidence="1">
    <location>
        <begin position="397"/>
        <end position="511"/>
    </location>
</feature>
<dbReference type="InterPro" id="IPR051454">
    <property type="entry name" value="RNA/ubiquinone_mod_enzymes"/>
</dbReference>
<organism evidence="2 3">
    <name type="scientific">Aquabacterium olei</name>
    <dbReference type="NCBI Taxonomy" id="1296669"/>
    <lineage>
        <taxon>Bacteria</taxon>
        <taxon>Pseudomonadati</taxon>
        <taxon>Pseudomonadota</taxon>
        <taxon>Betaproteobacteria</taxon>
        <taxon>Burkholderiales</taxon>
        <taxon>Aquabacterium</taxon>
    </lineage>
</organism>
<dbReference type="EMBL" id="CP029210">
    <property type="protein sequence ID" value="AWI53556.1"/>
    <property type="molecule type" value="Genomic_DNA"/>
</dbReference>
<reference evidence="2 3" key="1">
    <citation type="submission" date="2018-05" db="EMBL/GenBank/DDBJ databases">
        <title>complete genome sequence of Aquabacterium olei NBRC 110486.</title>
        <authorList>
            <person name="Tang B."/>
            <person name="Chang J."/>
            <person name="Zhang L."/>
            <person name="Yang H."/>
        </authorList>
    </citation>
    <scope>NUCLEOTIDE SEQUENCE [LARGE SCALE GENOMIC DNA]</scope>
    <source>
        <strain evidence="2 3">NBRC 110486</strain>
    </source>
</reference>
<keyword evidence="2" id="KW-0645">Protease</keyword>
<dbReference type="GO" id="GO:0006508">
    <property type="term" value="P:proteolysis"/>
    <property type="evidence" value="ECO:0007669"/>
    <property type="project" value="UniProtKB-KW"/>
</dbReference>
<dbReference type="PANTHER" id="PTHR30217">
    <property type="entry name" value="PEPTIDASE U32 FAMILY"/>
    <property type="match status" value="1"/>
</dbReference>
<evidence type="ECO:0000313" key="2">
    <source>
        <dbReference type="EMBL" id="AWI53556.1"/>
    </source>
</evidence>
<dbReference type="OrthoDB" id="9807498at2"/>
<dbReference type="AlphaFoldDB" id="A0A2U8FTH6"/>
<accession>A0A2U8FTH6</accession>
<dbReference type="Pfam" id="PF01136">
    <property type="entry name" value="Peptidase_U32"/>
    <property type="match status" value="1"/>
</dbReference>
<dbReference type="InterPro" id="IPR001539">
    <property type="entry name" value="Peptidase_U32"/>
</dbReference>
<gene>
    <name evidence="2" type="ORF">DEH84_09020</name>
</gene>
<dbReference type="PANTHER" id="PTHR30217:SF10">
    <property type="entry name" value="23S RRNA 5-HYDROXYCYTIDINE C2501 SYNTHASE"/>
    <property type="match status" value="1"/>
</dbReference>
<evidence type="ECO:0000313" key="3">
    <source>
        <dbReference type="Proteomes" id="UP000244892"/>
    </source>
</evidence>
<protein>
    <submittedName>
        <fullName evidence="2">Collagenase-like protease</fullName>
    </submittedName>
</protein>
<dbReference type="Pfam" id="PF12392">
    <property type="entry name" value="DUF3656"/>
    <property type="match status" value="1"/>
</dbReference>
<dbReference type="GO" id="GO:0008233">
    <property type="term" value="F:peptidase activity"/>
    <property type="evidence" value="ECO:0007669"/>
    <property type="project" value="UniProtKB-KW"/>
</dbReference>
<evidence type="ECO:0000259" key="1">
    <source>
        <dbReference type="Pfam" id="PF12392"/>
    </source>
</evidence>
<dbReference type="Proteomes" id="UP000244892">
    <property type="component" value="Chromosome"/>
</dbReference>
<sequence length="654" mass="72105">MPASRHEIELLAPAKTADIGIEAINHGADAVYIGGPSFGARSNASNEVSDIARLVQHAHRYHARIFTTLNTILRDDELEPARKLIWQLYDAGVDALIVQDMGLLQLDLPPIQLHASTQTDIRTVEKAKFLQDVGFSQIVLARELTLQQIRDIAVNTHANIEFFIHGALCVAYSGQCFISHAHTGRSANRGDCSQACRLPYNVLDDGGQVVAFEQHVLSMKDNDQSANLRALIDAGVSSFKIEGRYKDMGYVKNITAHYRMLLDEILEASPELTRASAGECTFFFQPDPDRNFNRGATDYFVNGRKEDIGAFESPKHLGLPIGEVAKVGDRWFDVALNPAEADSIENGDGLNYLTLTKDIVGVQVNTAEPVGKAGRLWRVFPNEEIAALPDLKSGVAINRNRDRAWENLLSKKSSERRIGLWMDLADTPDGLQLTLTDETGHVGEARVVCDKQPPQQPDRAEATLREHLGKLGATIFQAHELTLRTAQPWFVPASVLNSLRRDAVAALEAARAAALQRLPRAEPVDPPVPYPEDTLTYLANVYNHAARDFYAHHGVKVIEAAYESHEELGEVSLMITKHCVRFSLSLCPKQAKGVTGVQGTVKAAPLQLVNGKEKLTLRFDCKPCEMHVVGKMKKSVLNQVAAAPIQFYRSRPTA</sequence>
<keyword evidence="3" id="KW-1185">Reference proteome</keyword>
<dbReference type="PROSITE" id="PS01276">
    <property type="entry name" value="PEPTIDASE_U32"/>
    <property type="match status" value="1"/>
</dbReference>